<dbReference type="SUPFAM" id="SSF53756">
    <property type="entry name" value="UDP-Glycosyltransferase/glycogen phosphorylase"/>
    <property type="match status" value="1"/>
</dbReference>
<protein>
    <submittedName>
        <fullName evidence="2">Glycosyl transferases group 1</fullName>
    </submittedName>
</protein>
<evidence type="ECO:0000259" key="1">
    <source>
        <dbReference type="Pfam" id="PF13524"/>
    </source>
</evidence>
<gene>
    <name evidence="2" type="ORF">SAMN05660653_02362</name>
</gene>
<dbReference type="RefSeq" id="WP_092121865.1">
    <property type="nucleotide sequence ID" value="NZ_FMXO01000013.1"/>
</dbReference>
<name>A0A1G6DS92_9BACT</name>
<dbReference type="GO" id="GO:0016740">
    <property type="term" value="F:transferase activity"/>
    <property type="evidence" value="ECO:0007669"/>
    <property type="project" value="UniProtKB-KW"/>
</dbReference>
<organism evidence="2 3">
    <name type="scientific">Desulfonatronum thiosulfatophilum</name>
    <dbReference type="NCBI Taxonomy" id="617002"/>
    <lineage>
        <taxon>Bacteria</taxon>
        <taxon>Pseudomonadati</taxon>
        <taxon>Thermodesulfobacteriota</taxon>
        <taxon>Desulfovibrionia</taxon>
        <taxon>Desulfovibrionales</taxon>
        <taxon>Desulfonatronaceae</taxon>
        <taxon>Desulfonatronum</taxon>
    </lineage>
</organism>
<keyword evidence="3" id="KW-1185">Reference proteome</keyword>
<dbReference type="InterPro" id="IPR055259">
    <property type="entry name" value="YkvP/CgeB_Glyco_trans-like"/>
</dbReference>
<reference evidence="2 3" key="1">
    <citation type="submission" date="2016-10" db="EMBL/GenBank/DDBJ databases">
        <authorList>
            <person name="de Groot N.N."/>
        </authorList>
    </citation>
    <scope>NUCLEOTIDE SEQUENCE [LARGE SCALE GENOMIC DNA]</scope>
    <source>
        <strain evidence="2 3">ASO4-2</strain>
    </source>
</reference>
<accession>A0A1G6DS92</accession>
<dbReference type="EMBL" id="FMXO01000013">
    <property type="protein sequence ID" value="SDB48034.1"/>
    <property type="molecule type" value="Genomic_DNA"/>
</dbReference>
<sequence length="343" mass="38908">MPFSQPQQASLVWYGASFFVDALSGNGWRTTTHRQYQPAAVSWRDLFQNLPDVPDVLVLADYSGPPPLLDPHTCPCLTVFYSVDSHIHSWHPLYAQAFDLCLVSLKDHLPRFAGRFLDMQRVLWSPPFVRDDLRAPSKEQIWDALFVGKVDAHLTPRRHAALHALKEQLPGLQVGRGNFSELFPQGKVILNFCDLDDLNFRVFEALACGSALLTPSIGHGQDDLFRHGEDLWLYNQSADGSDVTDLLRQLRRLLSEDALREHLAHSGQTKINAAHRAGHRAATFTRWLGEYDWISMISRRLRSAPAIHRDILRPLYLHFSDSLPPGHALRQAYYHAAEKNGLI</sequence>
<dbReference type="Pfam" id="PF13524">
    <property type="entry name" value="Glyco_trans_1_2"/>
    <property type="match status" value="1"/>
</dbReference>
<dbReference type="Proteomes" id="UP000198771">
    <property type="component" value="Unassembled WGS sequence"/>
</dbReference>
<feature type="domain" description="Spore protein YkvP/CgeB glycosyl transferase-like" evidence="1">
    <location>
        <begin position="176"/>
        <end position="284"/>
    </location>
</feature>
<dbReference type="AlphaFoldDB" id="A0A1G6DS92"/>
<evidence type="ECO:0000313" key="2">
    <source>
        <dbReference type="EMBL" id="SDB48034.1"/>
    </source>
</evidence>
<dbReference type="OrthoDB" id="9800484at2"/>
<dbReference type="STRING" id="617002.SAMN05660653_02362"/>
<evidence type="ECO:0000313" key="3">
    <source>
        <dbReference type="Proteomes" id="UP000198771"/>
    </source>
</evidence>
<dbReference type="Gene3D" id="3.40.50.2000">
    <property type="entry name" value="Glycogen Phosphorylase B"/>
    <property type="match status" value="1"/>
</dbReference>
<keyword evidence="2" id="KW-0808">Transferase</keyword>
<proteinExistence type="predicted"/>